<evidence type="ECO:0000256" key="15">
    <source>
        <dbReference type="SAM" id="MobiDB-lite"/>
    </source>
</evidence>
<organism evidence="16 17">
    <name type="scientific">Arthrobacter methylotrophus</name>
    <dbReference type="NCBI Taxonomy" id="121291"/>
    <lineage>
        <taxon>Bacteria</taxon>
        <taxon>Bacillati</taxon>
        <taxon>Actinomycetota</taxon>
        <taxon>Actinomycetes</taxon>
        <taxon>Micrococcales</taxon>
        <taxon>Micrococcaceae</taxon>
        <taxon>Arthrobacter</taxon>
    </lineage>
</organism>
<dbReference type="GO" id="GO:0008483">
    <property type="term" value="F:transaminase activity"/>
    <property type="evidence" value="ECO:0007669"/>
    <property type="project" value="UniProtKB-KW"/>
</dbReference>
<dbReference type="Gene3D" id="3.90.1150.10">
    <property type="entry name" value="Aspartate Aminotransferase, domain 1"/>
    <property type="match status" value="1"/>
</dbReference>
<keyword evidence="9 14" id="KW-0663">Pyridoxal phosphate</keyword>
<dbReference type="InterPro" id="IPR015421">
    <property type="entry name" value="PyrdxlP-dep_Trfase_major"/>
</dbReference>
<evidence type="ECO:0000256" key="6">
    <source>
        <dbReference type="ARBA" id="ARBA00014798"/>
    </source>
</evidence>
<evidence type="ECO:0000256" key="8">
    <source>
        <dbReference type="ARBA" id="ARBA00022679"/>
    </source>
</evidence>
<dbReference type="Pfam" id="PF00202">
    <property type="entry name" value="Aminotran_3"/>
    <property type="match status" value="1"/>
</dbReference>
<dbReference type="RefSeq" id="WP_376955404.1">
    <property type="nucleotide sequence ID" value="NZ_JBHMBH010000066.1"/>
</dbReference>
<comment type="pathway">
    <text evidence="3">Amine and polyamine biosynthesis; ectoine biosynthesis; L-ectoine from L-aspartate 4-semialdehyde: step 1/3.</text>
</comment>
<dbReference type="PROSITE" id="PS00600">
    <property type="entry name" value="AA_TRANSFER_CLASS_3"/>
    <property type="match status" value="1"/>
</dbReference>
<evidence type="ECO:0000256" key="2">
    <source>
        <dbReference type="ARBA" id="ARBA00002189"/>
    </source>
</evidence>
<keyword evidence="8" id="KW-0808">Transferase</keyword>
<evidence type="ECO:0000313" key="17">
    <source>
        <dbReference type="Proteomes" id="UP001589536"/>
    </source>
</evidence>
<evidence type="ECO:0000256" key="10">
    <source>
        <dbReference type="ARBA" id="ARBA00029744"/>
    </source>
</evidence>
<evidence type="ECO:0000256" key="14">
    <source>
        <dbReference type="RuleBase" id="RU003560"/>
    </source>
</evidence>
<evidence type="ECO:0000256" key="7">
    <source>
        <dbReference type="ARBA" id="ARBA00022576"/>
    </source>
</evidence>
<comment type="similarity">
    <text evidence="4 14">Belongs to the class-III pyridoxal-phosphate-dependent aminotransferase family.</text>
</comment>
<evidence type="ECO:0000256" key="4">
    <source>
        <dbReference type="ARBA" id="ARBA00008954"/>
    </source>
</evidence>
<comment type="caution">
    <text evidence="16">The sequence shown here is derived from an EMBL/GenBank/DDBJ whole genome shotgun (WGS) entry which is preliminary data.</text>
</comment>
<dbReference type="EMBL" id="JBHMBH010000066">
    <property type="protein sequence ID" value="MFB9716866.1"/>
    <property type="molecule type" value="Genomic_DNA"/>
</dbReference>
<accession>A0ABV5UXB1</accession>
<comment type="catalytic activity">
    <reaction evidence="13">
        <text>L-2,4-diaminobutanoate + 2-oxoglutarate = L-aspartate 4-semialdehyde + L-glutamate</text>
        <dbReference type="Rhea" id="RHEA:11160"/>
        <dbReference type="ChEBI" id="CHEBI:16810"/>
        <dbReference type="ChEBI" id="CHEBI:29985"/>
        <dbReference type="ChEBI" id="CHEBI:58761"/>
        <dbReference type="ChEBI" id="CHEBI:537519"/>
        <dbReference type="EC" id="2.6.1.76"/>
    </reaction>
</comment>
<evidence type="ECO:0000256" key="1">
    <source>
        <dbReference type="ARBA" id="ARBA00001933"/>
    </source>
</evidence>
<feature type="compositionally biased region" description="Polar residues" evidence="15">
    <location>
        <begin position="1"/>
        <end position="14"/>
    </location>
</feature>
<dbReference type="SUPFAM" id="SSF53383">
    <property type="entry name" value="PLP-dependent transferases"/>
    <property type="match status" value="1"/>
</dbReference>
<dbReference type="PIRSF" id="PIRSF000521">
    <property type="entry name" value="Transaminase_4ab_Lys_Orn"/>
    <property type="match status" value="1"/>
</dbReference>
<dbReference type="Proteomes" id="UP001589536">
    <property type="component" value="Unassembled WGS sequence"/>
</dbReference>
<proteinExistence type="inferred from homology"/>
<feature type="region of interest" description="Disordered" evidence="15">
    <location>
        <begin position="1"/>
        <end position="23"/>
    </location>
</feature>
<reference evidence="16 17" key="1">
    <citation type="submission" date="2024-09" db="EMBL/GenBank/DDBJ databases">
        <authorList>
            <person name="Sun Q."/>
            <person name="Mori K."/>
        </authorList>
    </citation>
    <scope>NUCLEOTIDE SEQUENCE [LARGE SCALE GENOMIC DNA]</scope>
    <source>
        <strain evidence="16 17">JCM 13519</strain>
    </source>
</reference>
<dbReference type="NCBIfam" id="TIGR00709">
    <property type="entry name" value="dat"/>
    <property type="match status" value="1"/>
</dbReference>
<dbReference type="InterPro" id="IPR049704">
    <property type="entry name" value="Aminotrans_3_PPA_site"/>
</dbReference>
<dbReference type="InterPro" id="IPR015424">
    <property type="entry name" value="PyrdxlP-dep_Trfase"/>
</dbReference>
<comment type="function">
    <text evidence="2">Catalyzes reversively the conversion of L-aspartate beta-semialdehyde (ASA) to L-2,4-diaminobutyrate (DABA) by transamination with L-glutamate.</text>
</comment>
<protein>
    <recommendedName>
        <fullName evidence="6">Diaminobutyrate--2-oxoglutarate transaminase</fullName>
        <ecNumber evidence="5">2.6.1.76</ecNumber>
    </recommendedName>
    <alternativeName>
        <fullName evidence="11">DABA aminotransferase</fullName>
    </alternativeName>
    <alternativeName>
        <fullName evidence="12">Diaminobutyrate--2-oxoglutarate aminotransferase</fullName>
    </alternativeName>
    <alternativeName>
        <fullName evidence="10">L-2,4-diaminobutyric acid transaminase</fullName>
    </alternativeName>
</protein>
<dbReference type="Gene3D" id="3.40.640.10">
    <property type="entry name" value="Type I PLP-dependent aspartate aminotransferase-like (Major domain)"/>
    <property type="match status" value="1"/>
</dbReference>
<keyword evidence="7 16" id="KW-0032">Aminotransferase</keyword>
<dbReference type="InterPro" id="IPR015422">
    <property type="entry name" value="PyrdxlP-dep_Trfase_small"/>
</dbReference>
<evidence type="ECO:0000256" key="12">
    <source>
        <dbReference type="ARBA" id="ARBA00031476"/>
    </source>
</evidence>
<dbReference type="PANTHER" id="PTHR43552">
    <property type="entry name" value="DIAMINOBUTYRATE--2-OXOGLUTARATE AMINOTRANSFERASE"/>
    <property type="match status" value="1"/>
</dbReference>
<evidence type="ECO:0000256" key="13">
    <source>
        <dbReference type="ARBA" id="ARBA00049111"/>
    </source>
</evidence>
<dbReference type="CDD" id="cd00610">
    <property type="entry name" value="OAT_like"/>
    <property type="match status" value="1"/>
</dbReference>
<sequence>MNTLPQQATLTSAHVTGPLPGPRSAEMLAHQERAESSARTYPRHLPIAIAEGQGAFVRDMDGNVFIDFLSGAGVLSLGHSHPELADVVAGQVHSLSHGLDFPTPAKDAFTRAQLSMLPGGLADRMKIHFCGPTGANAVDAAIKLCKTATGRADIVSFQGGFHGSSAAGMALTGLVEQKRPVANGMPGVHFFPFSYCSRCPVGLHRATCSTNCVQFLENSLKDPLGGIPLPAAVIMEMVQGEGGVVLATTEFAQTVRRVTRELGIPLIIDEIQTGCGRTGTWFAFEQFGIEPDVIIASKALSGIGLPVALIIYSKELDCWLPGAHTGTFRGNQLAFAAGAAAVEVIRRDDVLGNVRRRGEQIRRLLSPLAVNPWVREVRGRGLMWGIELADPETGRPAGDMARAVQLSALELGLILECGGRDDAVVRLLPPLNITEELVEAACKLLLAAITEQSSRAGQAALDKQAALAANKTTGEAAP</sequence>
<evidence type="ECO:0000256" key="5">
    <source>
        <dbReference type="ARBA" id="ARBA00013155"/>
    </source>
</evidence>
<evidence type="ECO:0000256" key="3">
    <source>
        <dbReference type="ARBA" id="ARBA00004946"/>
    </source>
</evidence>
<dbReference type="EC" id="2.6.1.76" evidence="5"/>
<dbReference type="InterPro" id="IPR004637">
    <property type="entry name" value="Dat"/>
</dbReference>
<gene>
    <name evidence="16" type="ORF">ACFFPI_22485</name>
</gene>
<dbReference type="InterPro" id="IPR005814">
    <property type="entry name" value="Aminotrans_3"/>
</dbReference>
<evidence type="ECO:0000313" key="16">
    <source>
        <dbReference type="EMBL" id="MFB9716866.1"/>
    </source>
</evidence>
<dbReference type="PANTHER" id="PTHR43552:SF1">
    <property type="entry name" value="DIAMINOBUTYRATE--2-OXOGLUTARATE AMINOTRANSFERASE"/>
    <property type="match status" value="1"/>
</dbReference>
<name>A0ABV5UXB1_9MICC</name>
<keyword evidence="17" id="KW-1185">Reference proteome</keyword>
<evidence type="ECO:0000256" key="11">
    <source>
        <dbReference type="ARBA" id="ARBA00030665"/>
    </source>
</evidence>
<evidence type="ECO:0000256" key="9">
    <source>
        <dbReference type="ARBA" id="ARBA00022898"/>
    </source>
</evidence>
<comment type="cofactor">
    <cofactor evidence="1">
        <name>pyridoxal 5'-phosphate</name>
        <dbReference type="ChEBI" id="CHEBI:597326"/>
    </cofactor>
</comment>